<dbReference type="KEGG" id="lrh:LGG_00139"/>
<evidence type="ECO:0000313" key="2">
    <source>
        <dbReference type="Proteomes" id="UP000002067"/>
    </source>
</evidence>
<organism evidence="1 2">
    <name type="scientific">Lacticaseibacillus rhamnosus (strain ATCC 53103 / LMG 18243 / GG)</name>
    <name type="common">Lactobacillus rhamnosus</name>
    <dbReference type="NCBI Taxonomy" id="568703"/>
    <lineage>
        <taxon>Bacteria</taxon>
        <taxon>Bacillati</taxon>
        <taxon>Bacillota</taxon>
        <taxon>Bacilli</taxon>
        <taxon>Lactobacillales</taxon>
        <taxon>Lactobacillaceae</taxon>
        <taxon>Lacticaseibacillus</taxon>
    </lineage>
</organism>
<proteinExistence type="predicted"/>
<dbReference type="AlphaFoldDB" id="A0A7S7FMT1"/>
<protein>
    <submittedName>
        <fullName evidence="1">Uncharacterized protein</fullName>
    </submittedName>
</protein>
<evidence type="ECO:0000313" key="1">
    <source>
        <dbReference type="EMBL" id="BAI40666.1"/>
    </source>
</evidence>
<gene>
    <name evidence="1" type="ordered locus">LRHM_0139</name>
</gene>
<dbReference type="EMBL" id="AP011548">
    <property type="protein sequence ID" value="BAI40666.1"/>
    <property type="molecule type" value="Genomic_DNA"/>
</dbReference>
<reference evidence="1 2" key="1">
    <citation type="journal article" date="2009" name="J. Bacteriol.">
        <title>Complete genome sequence of the probiotic Lactobacillus rhamnosus ATCC 53103.</title>
        <authorList>
            <person name="Morita H."/>
            <person name="Toh H."/>
            <person name="Oshima K."/>
            <person name="Murakami M."/>
            <person name="Taylor T.D."/>
            <person name="Igimi S."/>
            <person name="Hattori M."/>
        </authorList>
    </citation>
    <scope>NUCLEOTIDE SEQUENCE [LARGE SCALE GENOMIC DNA]</scope>
    <source>
        <strain evidence="2">ATCC 53103 / LMG 18243 / GG [Tokyo]</strain>
    </source>
</reference>
<accession>A0A7S7FMT1</accession>
<dbReference type="KEGG" id="lrg:LRHM_0139"/>
<sequence>MIAGVFTAKQWQIAEQWNNGWLIVAIIVILFIIFCLLLVSFYVPNPWKWRIFVPAILICMSLTVYSWLRTDNTANYQFNQWAAKITPQIRTKKAALFTYVSVPESEVKGYRALNDYPALTSLPMYTRHRVIASVVYLGRDDNARYFKLDGLVYRYSGPIQIGEQAALSGYRFRLKDRGYTQMGFINPSKNFTAALVIPRNQIEQHYHPSKEVVVTLEKMDGEWTTEKVYRK</sequence>
<dbReference type="RefSeq" id="WP_005687068.1">
    <property type="nucleotide sequence ID" value="NC_013198.1"/>
</dbReference>
<dbReference type="Proteomes" id="UP000002067">
    <property type="component" value="Chromosome"/>
</dbReference>
<name>A0A7S7FMT1_LACRG</name>